<feature type="transmembrane region" description="Helical" evidence="1">
    <location>
        <begin position="161"/>
        <end position="184"/>
    </location>
</feature>
<dbReference type="GeneID" id="55994024"/>
<dbReference type="Proteomes" id="UP000509510">
    <property type="component" value="Chromosome III"/>
</dbReference>
<feature type="transmembrane region" description="Helical" evidence="1">
    <location>
        <begin position="6"/>
        <end position="25"/>
    </location>
</feature>
<protein>
    <submittedName>
        <fullName evidence="2">Uncharacterized protein</fullName>
    </submittedName>
</protein>
<reference evidence="3" key="1">
    <citation type="submission" date="2020-06" db="EMBL/GenBank/DDBJ databases">
        <title>A chromosome-scale genome assembly of Talaromyces rugulosus W13939.</title>
        <authorList>
            <person name="Wang B."/>
            <person name="Guo L."/>
            <person name="Ye K."/>
            <person name="Wang L."/>
        </authorList>
    </citation>
    <scope>NUCLEOTIDE SEQUENCE [LARGE SCALE GENOMIC DNA]</scope>
    <source>
        <strain evidence="3">W13939</strain>
    </source>
</reference>
<feature type="transmembrane region" description="Helical" evidence="1">
    <location>
        <begin position="83"/>
        <end position="103"/>
    </location>
</feature>
<accession>A0A7H8R0W6</accession>
<feature type="transmembrane region" description="Helical" evidence="1">
    <location>
        <begin position="309"/>
        <end position="327"/>
    </location>
</feature>
<dbReference type="KEGG" id="trg:TRUGW13939_06529"/>
<dbReference type="EMBL" id="CP055900">
    <property type="protein sequence ID" value="QKX59395.1"/>
    <property type="molecule type" value="Genomic_DNA"/>
</dbReference>
<feature type="transmembrane region" description="Helical" evidence="1">
    <location>
        <begin position="242"/>
        <end position="262"/>
    </location>
</feature>
<keyword evidence="3" id="KW-1185">Reference proteome</keyword>
<feature type="transmembrane region" description="Helical" evidence="1">
    <location>
        <begin position="115"/>
        <end position="140"/>
    </location>
</feature>
<evidence type="ECO:0000256" key="1">
    <source>
        <dbReference type="SAM" id="Phobius"/>
    </source>
</evidence>
<name>A0A7H8R0W6_TALRU</name>
<dbReference type="RefSeq" id="XP_035345573.1">
    <property type="nucleotide sequence ID" value="XM_035489680.1"/>
</dbReference>
<proteinExistence type="predicted"/>
<keyword evidence="1" id="KW-0472">Membrane</keyword>
<gene>
    <name evidence="2" type="ORF">TRUGW13939_06529</name>
</gene>
<feature type="transmembrane region" description="Helical" evidence="1">
    <location>
        <begin position="204"/>
        <end position="221"/>
    </location>
</feature>
<keyword evidence="1" id="KW-0812">Transmembrane</keyword>
<organism evidence="2 3">
    <name type="scientific">Talaromyces rugulosus</name>
    <name type="common">Penicillium rugulosum</name>
    <dbReference type="NCBI Taxonomy" id="121627"/>
    <lineage>
        <taxon>Eukaryota</taxon>
        <taxon>Fungi</taxon>
        <taxon>Dikarya</taxon>
        <taxon>Ascomycota</taxon>
        <taxon>Pezizomycotina</taxon>
        <taxon>Eurotiomycetes</taxon>
        <taxon>Eurotiomycetidae</taxon>
        <taxon>Eurotiales</taxon>
        <taxon>Trichocomaceae</taxon>
        <taxon>Talaromyces</taxon>
        <taxon>Talaromyces sect. Islandici</taxon>
    </lineage>
</organism>
<keyword evidence="1" id="KW-1133">Transmembrane helix</keyword>
<feature type="transmembrane region" description="Helical" evidence="1">
    <location>
        <begin position="339"/>
        <end position="362"/>
    </location>
</feature>
<sequence length="382" mass="41771">MGLASYLPVVFFLLSGFAGFAIFVFSENNGLLRLVEHFVENKVLPGSGEPLRTVYTGFEPVDRLLAFLTVFFIPVVDGSNPSLFLHSITFTGAFGSAWVLVVLEAWRKGNSSNLFSLPSIFGIAAQVATFAMSTPLYLGLQLLTSNTSFQPTAKNIAIPRAVVNAIPVIFILAFQVPSFAMLIPAPEVITFDQKQVLVALWQPWPVYVSTLLTIVSLLFSGSTSDNSPFKLRKSLRAAYTFALTNSALNHVISWTISLVTIAKPEFFNESYLHSLHPAQVFTPYNPFTNGELKVKDIGDGVHIFLQWDFLVGTSAVLLWAVTVNALARSKIQGKVGWFGLLFKTATSALFTGPVGAAVQLVWERDELVLDDEIVKSAAKKAL</sequence>
<dbReference type="AlphaFoldDB" id="A0A7H8R0W6"/>
<evidence type="ECO:0000313" key="3">
    <source>
        <dbReference type="Proteomes" id="UP000509510"/>
    </source>
</evidence>
<dbReference type="OrthoDB" id="72269at2759"/>
<evidence type="ECO:0000313" key="2">
    <source>
        <dbReference type="EMBL" id="QKX59395.1"/>
    </source>
</evidence>